<evidence type="ECO:0000256" key="1">
    <source>
        <dbReference type="ARBA" id="ARBA00022801"/>
    </source>
</evidence>
<comment type="similarity">
    <text evidence="2">Belongs to the glycosyl hydrolase 88 family.</text>
</comment>
<dbReference type="InterPro" id="IPR052369">
    <property type="entry name" value="UG_Glycosaminoglycan_Hydrolase"/>
</dbReference>
<feature type="binding site" evidence="4">
    <location>
        <position position="176"/>
    </location>
    <ligand>
        <name>substrate</name>
    </ligand>
</feature>
<dbReference type="Pfam" id="PF07470">
    <property type="entry name" value="Glyco_hydro_88"/>
    <property type="match status" value="1"/>
</dbReference>
<keyword evidence="1" id="KW-0378">Hydrolase</keyword>
<evidence type="ECO:0000313" key="5">
    <source>
        <dbReference type="EMBL" id="SFF38056.1"/>
    </source>
</evidence>
<protein>
    <submittedName>
        <fullName evidence="5">Chondroitin AC lyase</fullName>
    </submittedName>
</protein>
<dbReference type="PANTHER" id="PTHR36845:SF1">
    <property type="entry name" value="HYDROLASE, PUTATIVE (AFU_ORTHOLOGUE AFUA_7G05090)-RELATED"/>
    <property type="match status" value="1"/>
</dbReference>
<feature type="binding site" evidence="4">
    <location>
        <position position="112"/>
    </location>
    <ligand>
        <name>substrate</name>
    </ligand>
</feature>
<feature type="binding site" evidence="4">
    <location>
        <position position="248"/>
    </location>
    <ligand>
        <name>substrate</name>
    </ligand>
</feature>
<name>A0A1I2IB32_9BACT</name>
<proteinExistence type="inferred from homology"/>
<dbReference type="SUPFAM" id="SSF48208">
    <property type="entry name" value="Six-hairpin glycosidases"/>
    <property type="match status" value="1"/>
</dbReference>
<evidence type="ECO:0000256" key="2">
    <source>
        <dbReference type="ARBA" id="ARBA00038358"/>
    </source>
</evidence>
<gene>
    <name evidence="5" type="ORF">SAMN05216283_105158</name>
</gene>
<dbReference type="RefSeq" id="WP_093920066.1">
    <property type="nucleotide sequence ID" value="NZ_FONW01000005.1"/>
</dbReference>
<keyword evidence="5" id="KW-0456">Lyase</keyword>
<dbReference type="InterPro" id="IPR010905">
    <property type="entry name" value="Glyco_hydro_88"/>
</dbReference>
<dbReference type="STRING" id="655355.SAMN05216283_105158"/>
<sequence length="408" mass="46542">MRLKMILGMAIVLLSVAGCSDKKGAFIQENVDFAGSQLEKALDAIPEDGRLPRSIRKNGELGTVGPYDWTSGFFPGSLWYLYELTGNEQWRTTAERTTKWLEPIQYYTDNHDVGFMLSCSYGNGLRLTNNADYKQVLINGAESLCTRYSDVTRSIKSWNGGGTKDGKRWQFPVIIDNMMNLDLLFEASRLSGNDKYRKIAITHAEQTMKNHFREDYSSYHVVDYDTLTGAVRGRYTHQGYSHESAWARGQAWGLYGFTLCYRETGDERFLQYAEAIASYVLNHPNMPEDLVPLWDYHINDPAYVPSWLEKLPKLEKPWRDASAAAVTASALLELSQLSKKNGTVYWEAAEQILFSLSSHYKANPEKIPFFVLDHSVGNIPSHSEIDVPINYADYYFLEALARYKRMNN</sequence>
<dbReference type="Proteomes" id="UP000198964">
    <property type="component" value="Unassembled WGS sequence"/>
</dbReference>
<dbReference type="InterPro" id="IPR008928">
    <property type="entry name" value="6-hairpin_glycosidase_sf"/>
</dbReference>
<evidence type="ECO:0000256" key="4">
    <source>
        <dbReference type="PIRSR" id="PIRSR610905-2"/>
    </source>
</evidence>
<dbReference type="GO" id="GO:0000272">
    <property type="term" value="P:polysaccharide catabolic process"/>
    <property type="evidence" value="ECO:0007669"/>
    <property type="project" value="TreeGrafter"/>
</dbReference>
<feature type="active site" description="Nucleophile" evidence="3">
    <location>
        <position position="112"/>
    </location>
</feature>
<dbReference type="Gene3D" id="1.50.10.10">
    <property type="match status" value="1"/>
</dbReference>
<dbReference type="PANTHER" id="PTHR36845">
    <property type="entry name" value="HYDROLASE, PUTATIVE (AFU_ORTHOLOGUE AFUA_7G05090)-RELATED"/>
    <property type="match status" value="1"/>
</dbReference>
<feature type="active site" description="Proton donor" evidence="3">
    <location>
        <position position="176"/>
    </location>
</feature>
<dbReference type="PROSITE" id="PS51257">
    <property type="entry name" value="PROKAR_LIPOPROTEIN"/>
    <property type="match status" value="1"/>
</dbReference>
<accession>A0A1I2IB32</accession>
<keyword evidence="6" id="KW-1185">Reference proteome</keyword>
<evidence type="ECO:0000313" key="6">
    <source>
        <dbReference type="Proteomes" id="UP000198964"/>
    </source>
</evidence>
<evidence type="ECO:0000256" key="3">
    <source>
        <dbReference type="PIRSR" id="PIRSR610905-1"/>
    </source>
</evidence>
<dbReference type="InterPro" id="IPR012341">
    <property type="entry name" value="6hp_glycosidase-like_sf"/>
</dbReference>
<reference evidence="5 6" key="1">
    <citation type="submission" date="2016-10" db="EMBL/GenBank/DDBJ databases">
        <authorList>
            <person name="de Groot N.N."/>
        </authorList>
    </citation>
    <scope>NUCLEOTIDE SEQUENCE [LARGE SCALE GENOMIC DNA]</scope>
    <source>
        <strain evidence="5 6">CGMCC 1.9156</strain>
    </source>
</reference>
<dbReference type="GO" id="GO:0016829">
    <property type="term" value="F:lyase activity"/>
    <property type="evidence" value="ECO:0007669"/>
    <property type="project" value="UniProtKB-KW"/>
</dbReference>
<dbReference type="EMBL" id="FONW01000005">
    <property type="protein sequence ID" value="SFF38056.1"/>
    <property type="molecule type" value="Genomic_DNA"/>
</dbReference>
<feature type="binding site" evidence="4">
    <location>
        <position position="236"/>
    </location>
    <ligand>
        <name>substrate</name>
    </ligand>
</feature>
<dbReference type="AlphaFoldDB" id="A0A1I2IB32"/>
<feature type="binding site" evidence="4">
    <location>
        <position position="381"/>
    </location>
    <ligand>
        <name>substrate</name>
    </ligand>
</feature>
<dbReference type="GO" id="GO:0052757">
    <property type="term" value="F:chondroitin hydrolase activity"/>
    <property type="evidence" value="ECO:0007669"/>
    <property type="project" value="TreeGrafter"/>
</dbReference>
<feature type="binding site" evidence="4">
    <location>
        <position position="252"/>
    </location>
    <ligand>
        <name>substrate</name>
    </ligand>
</feature>
<organism evidence="5 6">
    <name type="scientific">Sunxiuqinia elliptica</name>
    <dbReference type="NCBI Taxonomy" id="655355"/>
    <lineage>
        <taxon>Bacteria</taxon>
        <taxon>Pseudomonadati</taxon>
        <taxon>Bacteroidota</taxon>
        <taxon>Bacteroidia</taxon>
        <taxon>Marinilabiliales</taxon>
        <taxon>Prolixibacteraceae</taxon>
        <taxon>Sunxiuqinia</taxon>
    </lineage>
</organism>